<evidence type="ECO:0000313" key="3">
    <source>
        <dbReference type="EMBL" id="AEH35813.1"/>
    </source>
</evidence>
<feature type="transmembrane region" description="Helical" evidence="2">
    <location>
        <begin position="26"/>
        <end position="45"/>
    </location>
</feature>
<reference evidence="3 4" key="1">
    <citation type="journal article" date="2012" name="Stand. Genomic Sci.">
        <title>Complete genome sequence of Halopiger xanaduensis type strain (SH-6(T)).</title>
        <authorList>
            <person name="Anderson I."/>
            <person name="Tindall B.J."/>
            <person name="Rohde M."/>
            <person name="Lucas S."/>
            <person name="Han J."/>
            <person name="Lapidus A."/>
            <person name="Cheng J.F."/>
            <person name="Goodwin L."/>
            <person name="Pitluck S."/>
            <person name="Peters L."/>
            <person name="Pati A."/>
            <person name="Mikhailova N."/>
            <person name="Pagani I."/>
            <person name="Teshima H."/>
            <person name="Han C."/>
            <person name="Tapia R."/>
            <person name="Land M."/>
            <person name="Woyke T."/>
            <person name="Klenk H.P."/>
            <person name="Kyrpides N."/>
            <person name="Ivanova N."/>
        </authorList>
    </citation>
    <scope>NUCLEOTIDE SEQUENCE [LARGE SCALE GENOMIC DNA]</scope>
    <source>
        <strain evidence="4">DSM 18323 / JCM 14033 / SH-6</strain>
    </source>
</reference>
<feature type="transmembrane region" description="Helical" evidence="2">
    <location>
        <begin position="187"/>
        <end position="203"/>
    </location>
</feature>
<dbReference type="KEGG" id="hxa:Halxa_1180"/>
<evidence type="ECO:0000313" key="4">
    <source>
        <dbReference type="Proteomes" id="UP000006794"/>
    </source>
</evidence>
<accession>F8DAK8</accession>
<sequence length="288" mass="30680">MAGRLPSDSDPETEPPSSDESFRRAVAGYAAALLAGTALTAAVALNASTTALVGVPSVALAVGAVAGSAVSSRVPDLPIRLGRTRRRRAAVQSAAIPFGVVTLAAILGRADDALGLTALASAIAVGLAGYVCSRLARTRSVAATTPGEPIATYRWQPPRSPTLDRLLLVMWPVITATNAFAGDWFRALLWAGLGLFWLASGFAEGRFRPGRTGTSPEIRIYENGLVKRRPYTAAFVPWDDVDRVRLREGELVLDRGLFDSRFDSDDLETPEEVLATIEQRLSVAVRRP</sequence>
<name>F8DAK8_HALXS</name>
<protein>
    <submittedName>
        <fullName evidence="3">Uncharacterized protein</fullName>
    </submittedName>
</protein>
<dbReference type="STRING" id="797210.Halxa_1180"/>
<dbReference type="eggNOG" id="arCOG09071">
    <property type="taxonomic scope" value="Archaea"/>
</dbReference>
<keyword evidence="2" id="KW-0472">Membrane</keyword>
<feature type="transmembrane region" description="Helical" evidence="2">
    <location>
        <begin position="90"/>
        <end position="107"/>
    </location>
</feature>
<evidence type="ECO:0000256" key="1">
    <source>
        <dbReference type="SAM" id="MobiDB-lite"/>
    </source>
</evidence>
<keyword evidence="4" id="KW-1185">Reference proteome</keyword>
<proteinExistence type="predicted"/>
<organism evidence="3 4">
    <name type="scientific">Halopiger xanaduensis (strain DSM 18323 / JCM 14033 / SH-6)</name>
    <dbReference type="NCBI Taxonomy" id="797210"/>
    <lineage>
        <taxon>Archaea</taxon>
        <taxon>Methanobacteriati</taxon>
        <taxon>Methanobacteriota</taxon>
        <taxon>Stenosarchaea group</taxon>
        <taxon>Halobacteria</taxon>
        <taxon>Halobacteriales</taxon>
        <taxon>Natrialbaceae</taxon>
        <taxon>Halopiger</taxon>
    </lineage>
</organism>
<keyword evidence="2" id="KW-1133">Transmembrane helix</keyword>
<gene>
    <name evidence="3" type="ordered locus">Halxa_1180</name>
</gene>
<evidence type="ECO:0000256" key="2">
    <source>
        <dbReference type="SAM" id="Phobius"/>
    </source>
</evidence>
<feature type="transmembrane region" description="Helical" evidence="2">
    <location>
        <begin position="113"/>
        <end position="132"/>
    </location>
</feature>
<dbReference type="AlphaFoldDB" id="F8DAK8"/>
<dbReference type="GeneID" id="10796150"/>
<dbReference type="RefSeq" id="WP_013878712.1">
    <property type="nucleotide sequence ID" value="NC_015666.1"/>
</dbReference>
<keyword evidence="2" id="KW-0812">Transmembrane</keyword>
<feature type="region of interest" description="Disordered" evidence="1">
    <location>
        <begin position="1"/>
        <end position="21"/>
    </location>
</feature>
<dbReference type="Proteomes" id="UP000006794">
    <property type="component" value="Chromosome"/>
</dbReference>
<dbReference type="EMBL" id="CP002839">
    <property type="protein sequence ID" value="AEH35813.1"/>
    <property type="molecule type" value="Genomic_DNA"/>
</dbReference>
<dbReference type="HOGENOM" id="CLU_064027_0_0_2"/>